<accession>A0A840N2K2</accession>
<dbReference type="EMBL" id="JACHIJ010000004">
    <property type="protein sequence ID" value="MBB5052854.1"/>
    <property type="molecule type" value="Genomic_DNA"/>
</dbReference>
<sequence length="143" mass="15507">MVSRSSPILGRVIDSLTAWLAHRRDIGELSHLPPGEFSSIASDLRLSPTDFARLAGKRRGKADNLCRLLSALGIDNSAIARTEPAVMRDMERVCAACLNTAICQDELRAGTAARTYQEFCANSGTLDVLDREERLPPAPARAS</sequence>
<dbReference type="AlphaFoldDB" id="A0A840N2K2"/>
<comment type="caution">
    <text evidence="1">The sequence shown here is derived from an EMBL/GenBank/DDBJ whole genome shotgun (WGS) entry which is preliminary data.</text>
</comment>
<gene>
    <name evidence="1" type="ORF">HNQ36_002845</name>
</gene>
<name>A0A840N2K2_9BRAD</name>
<dbReference type="RefSeq" id="WP_184086054.1">
    <property type="nucleotide sequence ID" value="NZ_JACHIJ010000004.1"/>
</dbReference>
<dbReference type="Proteomes" id="UP000521227">
    <property type="component" value="Unassembled WGS sequence"/>
</dbReference>
<proteinExistence type="predicted"/>
<evidence type="ECO:0000313" key="1">
    <source>
        <dbReference type="EMBL" id="MBB5052854.1"/>
    </source>
</evidence>
<evidence type="ECO:0000313" key="2">
    <source>
        <dbReference type="Proteomes" id="UP000521227"/>
    </source>
</evidence>
<organism evidence="1 2">
    <name type="scientific">Afipia massiliensis</name>
    <dbReference type="NCBI Taxonomy" id="211460"/>
    <lineage>
        <taxon>Bacteria</taxon>
        <taxon>Pseudomonadati</taxon>
        <taxon>Pseudomonadota</taxon>
        <taxon>Alphaproteobacteria</taxon>
        <taxon>Hyphomicrobiales</taxon>
        <taxon>Nitrobacteraceae</taxon>
        <taxon>Afipia</taxon>
    </lineage>
</organism>
<reference evidence="1 2" key="1">
    <citation type="submission" date="2020-08" db="EMBL/GenBank/DDBJ databases">
        <title>Genomic Encyclopedia of Type Strains, Phase IV (KMG-IV): sequencing the most valuable type-strain genomes for metagenomic binning, comparative biology and taxonomic classification.</title>
        <authorList>
            <person name="Goeker M."/>
        </authorList>
    </citation>
    <scope>NUCLEOTIDE SEQUENCE [LARGE SCALE GENOMIC DNA]</scope>
    <source>
        <strain evidence="1 2">DSM 17498</strain>
    </source>
</reference>
<protein>
    <submittedName>
        <fullName evidence="1">Uncharacterized protein</fullName>
    </submittedName>
</protein>